<gene>
    <name evidence="9" type="ORF">HMPREF0661_10975</name>
</gene>
<dbReference type="GO" id="GO:0016413">
    <property type="term" value="F:O-acetyltransferase activity"/>
    <property type="evidence" value="ECO:0007669"/>
    <property type="project" value="TreeGrafter"/>
</dbReference>
<dbReference type="Proteomes" id="UP000029578">
    <property type="component" value="Unassembled WGS sequence"/>
</dbReference>
<dbReference type="EMBL" id="JRNS01000501">
    <property type="protein sequence ID" value="KGF44010.1"/>
    <property type="molecule type" value="Genomic_DNA"/>
</dbReference>
<evidence type="ECO:0000259" key="8">
    <source>
        <dbReference type="Pfam" id="PF01757"/>
    </source>
</evidence>
<feature type="transmembrane region" description="Helical" evidence="7">
    <location>
        <begin position="209"/>
        <end position="231"/>
    </location>
</feature>
<dbReference type="RefSeq" id="WP_036866446.1">
    <property type="nucleotide sequence ID" value="NZ_JRNS01000501.1"/>
</dbReference>
<evidence type="ECO:0000313" key="9">
    <source>
        <dbReference type="EMBL" id="KGF44010.1"/>
    </source>
</evidence>
<evidence type="ECO:0000256" key="3">
    <source>
        <dbReference type="ARBA" id="ARBA00022475"/>
    </source>
</evidence>
<feature type="transmembrane region" description="Helical" evidence="7">
    <location>
        <begin position="237"/>
        <end position="255"/>
    </location>
</feature>
<proteinExistence type="inferred from homology"/>
<feature type="transmembrane region" description="Helical" evidence="7">
    <location>
        <begin position="43"/>
        <end position="63"/>
    </location>
</feature>
<comment type="subcellular location">
    <subcellularLocation>
        <location evidence="1">Cell membrane</location>
        <topology evidence="1">Multi-pass membrane protein</topology>
    </subcellularLocation>
</comment>
<keyword evidence="6 7" id="KW-0472">Membrane</keyword>
<dbReference type="GO" id="GO:0009246">
    <property type="term" value="P:enterobacterial common antigen biosynthetic process"/>
    <property type="evidence" value="ECO:0007669"/>
    <property type="project" value="TreeGrafter"/>
</dbReference>
<dbReference type="AlphaFoldDB" id="A0A096AAP7"/>
<feature type="transmembrane region" description="Helical" evidence="7">
    <location>
        <begin position="12"/>
        <end position="31"/>
    </location>
</feature>
<dbReference type="InterPro" id="IPR002656">
    <property type="entry name" value="Acyl_transf_3_dom"/>
</dbReference>
<evidence type="ECO:0000256" key="5">
    <source>
        <dbReference type="ARBA" id="ARBA00022989"/>
    </source>
</evidence>
<evidence type="ECO:0000256" key="6">
    <source>
        <dbReference type="ARBA" id="ARBA00023136"/>
    </source>
</evidence>
<feature type="transmembrane region" description="Helical" evidence="7">
    <location>
        <begin position="180"/>
        <end position="197"/>
    </location>
</feature>
<feature type="transmembrane region" description="Helical" evidence="7">
    <location>
        <begin position="75"/>
        <end position="93"/>
    </location>
</feature>
<evidence type="ECO:0000256" key="2">
    <source>
        <dbReference type="ARBA" id="ARBA00007400"/>
    </source>
</evidence>
<feature type="transmembrane region" description="Helical" evidence="7">
    <location>
        <begin position="301"/>
        <end position="322"/>
    </location>
</feature>
<dbReference type="PANTHER" id="PTHR40074">
    <property type="entry name" value="O-ACETYLTRANSFERASE WECH"/>
    <property type="match status" value="1"/>
</dbReference>
<protein>
    <recommendedName>
        <fullName evidence="8">Acyltransferase 3 domain-containing protein</fullName>
    </recommendedName>
</protein>
<dbReference type="Pfam" id="PF01757">
    <property type="entry name" value="Acyl_transf_3"/>
    <property type="match status" value="1"/>
</dbReference>
<name>A0A096AAP7_9BACT</name>
<accession>A0A096AAP7</accession>
<dbReference type="PANTHER" id="PTHR40074:SF2">
    <property type="entry name" value="O-ACETYLTRANSFERASE WECH"/>
    <property type="match status" value="1"/>
</dbReference>
<evidence type="ECO:0000313" key="10">
    <source>
        <dbReference type="Proteomes" id="UP000029578"/>
    </source>
</evidence>
<evidence type="ECO:0000256" key="4">
    <source>
        <dbReference type="ARBA" id="ARBA00022692"/>
    </source>
</evidence>
<reference evidence="9 10" key="1">
    <citation type="submission" date="2014-07" db="EMBL/GenBank/DDBJ databases">
        <authorList>
            <person name="McCorrison J."/>
            <person name="Sanka R."/>
            <person name="Torralba M."/>
            <person name="Gillis M."/>
            <person name="Haft D.H."/>
            <person name="Methe B."/>
            <person name="Sutton G."/>
            <person name="Nelson K.E."/>
        </authorList>
    </citation>
    <scope>NUCLEOTIDE SEQUENCE [LARGE SCALE GENOMIC DNA]</scope>
    <source>
        <strain evidence="9 10">DNF00666</strain>
    </source>
</reference>
<dbReference type="GO" id="GO:0005886">
    <property type="term" value="C:plasma membrane"/>
    <property type="evidence" value="ECO:0007669"/>
    <property type="project" value="UniProtKB-SubCell"/>
</dbReference>
<feature type="domain" description="Acyltransferase 3" evidence="8">
    <location>
        <begin position="12"/>
        <end position="314"/>
    </location>
</feature>
<feature type="transmembrane region" description="Helical" evidence="7">
    <location>
        <begin position="131"/>
        <end position="149"/>
    </location>
</feature>
<sequence>MNLNNQEVRHSSLDVIKFFAAFMVVYIHYGTIETGTYHLISHLIEGLCRLAVPLFFMISGYFYPMLKEKGRFRRHLIKLLFLAIGSSVLYSLVHSVELLQDGGSIVEYLSTTYTPKLIIAFFIINADPASFHLWFLWASLYVYIIFFFVDKIKKVNSLYILSILVYIVSIPVLYSKGYVTNFLFLGLPYMCLGRYMKEKKVFFAKTSDKALILFLILSTILIVVECYVLSLFNMNGLDSHLFVLPAAYCLFSLALRNPSYGNRIIATIGRQDSGLIYIFHVLVARNILSSIYPHQSLLGEILYPVTIFLVTIAIIKMIRFLFKKFFFKKSI</sequence>
<feature type="transmembrane region" description="Helical" evidence="7">
    <location>
        <begin position="156"/>
        <end position="174"/>
    </location>
</feature>
<evidence type="ECO:0000256" key="7">
    <source>
        <dbReference type="SAM" id="Phobius"/>
    </source>
</evidence>
<keyword evidence="3" id="KW-1003">Cell membrane</keyword>
<comment type="similarity">
    <text evidence="2">Belongs to the acyltransferase 3 family.</text>
</comment>
<feature type="transmembrane region" description="Helical" evidence="7">
    <location>
        <begin position="275"/>
        <end position="295"/>
    </location>
</feature>
<keyword evidence="5 7" id="KW-1133">Transmembrane helix</keyword>
<evidence type="ECO:0000256" key="1">
    <source>
        <dbReference type="ARBA" id="ARBA00004651"/>
    </source>
</evidence>
<organism evidence="9 10">
    <name type="scientific">Prevotella melaninogenica DNF00666</name>
    <dbReference type="NCBI Taxonomy" id="1401073"/>
    <lineage>
        <taxon>Bacteria</taxon>
        <taxon>Pseudomonadati</taxon>
        <taxon>Bacteroidota</taxon>
        <taxon>Bacteroidia</taxon>
        <taxon>Bacteroidales</taxon>
        <taxon>Prevotellaceae</taxon>
        <taxon>Prevotella</taxon>
    </lineage>
</organism>
<keyword evidence="4 7" id="KW-0812">Transmembrane</keyword>
<comment type="caution">
    <text evidence="9">The sequence shown here is derived from an EMBL/GenBank/DDBJ whole genome shotgun (WGS) entry which is preliminary data.</text>
</comment>